<keyword evidence="2 3" id="KW-0175">Coiled coil</keyword>
<comment type="caution">
    <text evidence="5">The sequence shown here is derived from an EMBL/GenBank/DDBJ whole genome shotgun (WGS) entry which is preliminary data.</text>
</comment>
<feature type="coiled-coil region" evidence="3">
    <location>
        <begin position="42"/>
        <end position="139"/>
    </location>
</feature>
<name>A0ABN9BEY8_9NEOB</name>
<accession>A0ABN9BEY8</accession>
<evidence type="ECO:0000256" key="2">
    <source>
        <dbReference type="ARBA" id="ARBA00023054"/>
    </source>
</evidence>
<evidence type="ECO:0000256" key="3">
    <source>
        <dbReference type="SAM" id="Coils"/>
    </source>
</evidence>
<dbReference type="EMBL" id="CATNWA010003689">
    <property type="protein sequence ID" value="CAI9546017.1"/>
    <property type="molecule type" value="Genomic_DNA"/>
</dbReference>
<feature type="region of interest" description="Disordered" evidence="4">
    <location>
        <begin position="379"/>
        <end position="402"/>
    </location>
</feature>
<gene>
    <name evidence="5" type="ORF">SPARVUS_LOCUS2765791</name>
</gene>
<dbReference type="PANTHER" id="PTHR19232:SF10">
    <property type="entry name" value="CEREBELLAR DEGENERATION-RELATED PROTEIN 2-LIKE"/>
    <property type="match status" value="1"/>
</dbReference>
<organism evidence="5 6">
    <name type="scientific">Staurois parvus</name>
    <dbReference type="NCBI Taxonomy" id="386267"/>
    <lineage>
        <taxon>Eukaryota</taxon>
        <taxon>Metazoa</taxon>
        <taxon>Chordata</taxon>
        <taxon>Craniata</taxon>
        <taxon>Vertebrata</taxon>
        <taxon>Euteleostomi</taxon>
        <taxon>Amphibia</taxon>
        <taxon>Batrachia</taxon>
        <taxon>Anura</taxon>
        <taxon>Neobatrachia</taxon>
        <taxon>Ranoidea</taxon>
        <taxon>Ranidae</taxon>
        <taxon>Staurois</taxon>
    </lineage>
</organism>
<protein>
    <recommendedName>
        <fullName evidence="7">Cerebellar degeneration-related protein 2-like</fullName>
    </recommendedName>
</protein>
<evidence type="ECO:0008006" key="7">
    <source>
        <dbReference type="Google" id="ProtNLM"/>
    </source>
</evidence>
<feature type="coiled-coil region" evidence="3">
    <location>
        <begin position="192"/>
        <end position="264"/>
    </location>
</feature>
<dbReference type="Proteomes" id="UP001162483">
    <property type="component" value="Unassembled WGS sequence"/>
</dbReference>
<evidence type="ECO:0000256" key="1">
    <source>
        <dbReference type="ARBA" id="ARBA00009019"/>
    </source>
</evidence>
<evidence type="ECO:0000313" key="6">
    <source>
        <dbReference type="Proteomes" id="UP001162483"/>
    </source>
</evidence>
<feature type="compositionally biased region" description="Acidic residues" evidence="4">
    <location>
        <begin position="285"/>
        <end position="295"/>
    </location>
</feature>
<evidence type="ECO:0000313" key="5">
    <source>
        <dbReference type="EMBL" id="CAI9546017.1"/>
    </source>
</evidence>
<feature type="compositionally biased region" description="Basic and acidic residues" evidence="4">
    <location>
        <begin position="387"/>
        <end position="397"/>
    </location>
</feature>
<sequence>MLGAGRMEEFHSEEDEPWYDQHDLEQDLHLAAELGKTLLERNKELEVSLQQMYLNNEEQVQEIEYLSKQLEMLRQVNEQHAKVYEQLDNVARDLEVTNLRLVQESKVAQQKIESLTDTIDGLQKQVDDLQRQVEDLRGMEKVRIRRDKRERRRTIHTFPCVRELASCIGYEDSFSLHASCLDLSQKPLQRENEHLQSAVNALRAQVAQERQRKEKAEREYQAVLQEYTELEQRAFEMENCRLRIKELENELQELQQMKQVKRYLLGRGDSLSQALLEPLNKTPETDDPEPLDGEGDLSSNQTPANSAVRKSCSDTALSDIVGRDAVSRHEGNYTLHANSTRRRGMSILREVDEQYHALLERYEELLAKCRRHEDSLCHTGVQTSRPVSRDNSSRDLPAEEVEPERALTLQLEAADRRLEQSQPEYKALFKEIFNRIQRTKQDISAGKGPGGK</sequence>
<feature type="coiled-coil region" evidence="3">
    <location>
        <begin position="348"/>
        <end position="375"/>
    </location>
</feature>
<dbReference type="PANTHER" id="PTHR19232">
    <property type="entry name" value="CENTROCORTIN FAMILY MEMBER"/>
    <property type="match status" value="1"/>
</dbReference>
<feature type="region of interest" description="Disordered" evidence="4">
    <location>
        <begin position="278"/>
        <end position="313"/>
    </location>
</feature>
<evidence type="ECO:0000256" key="4">
    <source>
        <dbReference type="SAM" id="MobiDB-lite"/>
    </source>
</evidence>
<keyword evidence="6" id="KW-1185">Reference proteome</keyword>
<reference evidence="5" key="1">
    <citation type="submission" date="2023-05" db="EMBL/GenBank/DDBJ databases">
        <authorList>
            <person name="Stuckert A."/>
        </authorList>
    </citation>
    <scope>NUCLEOTIDE SEQUENCE</scope>
</reference>
<dbReference type="InterPro" id="IPR026079">
    <property type="entry name" value="CDR2"/>
</dbReference>
<proteinExistence type="inferred from homology"/>
<comment type="similarity">
    <text evidence="1">Belongs to the CDR2 family.</text>
</comment>